<feature type="transmembrane region" description="Helical" evidence="1">
    <location>
        <begin position="119"/>
        <end position="139"/>
    </location>
</feature>
<dbReference type="EMBL" id="BGPR01052886">
    <property type="protein sequence ID" value="GBO29710.1"/>
    <property type="molecule type" value="Genomic_DNA"/>
</dbReference>
<evidence type="ECO:0000313" key="5">
    <source>
        <dbReference type="Proteomes" id="UP000499080"/>
    </source>
</evidence>
<proteinExistence type="predicted"/>
<dbReference type="EMBL" id="BGPR01052696">
    <property type="protein sequence ID" value="GBO29532.1"/>
    <property type="molecule type" value="Genomic_DNA"/>
</dbReference>
<gene>
    <name evidence="4" type="ORF">AVEN_179144_1</name>
    <name evidence="3" type="ORF">AVEN_272323_1</name>
    <name evidence="2" type="ORF">AVEN_43943_1</name>
</gene>
<keyword evidence="1" id="KW-1133">Transmembrane helix</keyword>
<evidence type="ECO:0000256" key="1">
    <source>
        <dbReference type="SAM" id="Phobius"/>
    </source>
</evidence>
<dbReference type="Proteomes" id="UP000499080">
    <property type="component" value="Unassembled WGS sequence"/>
</dbReference>
<dbReference type="EMBL" id="BGPR01052712">
    <property type="protein sequence ID" value="GBO29545.1"/>
    <property type="molecule type" value="Genomic_DNA"/>
</dbReference>
<evidence type="ECO:0000313" key="3">
    <source>
        <dbReference type="EMBL" id="GBO29545.1"/>
    </source>
</evidence>
<accession>A0A4Y2W0Q3</accession>
<sequence>MEDQDGDRDHMVIEMDDFDDRPFADRAAVPAFPREGTRQHRIEPDQPMRVLDGRQVRRYIVRRAPQLRRRYSLSRSYEEPSDEESVAEQEITDQHQWYRYRETRGIEDQQAPLNTVANCLMVVLFVAIVLIILLEWGWLRVLL</sequence>
<dbReference type="AlphaFoldDB" id="A0A4Y2W0Q3"/>
<keyword evidence="5" id="KW-1185">Reference proteome</keyword>
<keyword evidence="1" id="KW-0472">Membrane</keyword>
<evidence type="ECO:0000313" key="4">
    <source>
        <dbReference type="EMBL" id="GBO29710.1"/>
    </source>
</evidence>
<keyword evidence="1" id="KW-0812">Transmembrane</keyword>
<organism evidence="4 5">
    <name type="scientific">Araneus ventricosus</name>
    <name type="common">Orbweaver spider</name>
    <name type="synonym">Epeira ventricosa</name>
    <dbReference type="NCBI Taxonomy" id="182803"/>
    <lineage>
        <taxon>Eukaryota</taxon>
        <taxon>Metazoa</taxon>
        <taxon>Ecdysozoa</taxon>
        <taxon>Arthropoda</taxon>
        <taxon>Chelicerata</taxon>
        <taxon>Arachnida</taxon>
        <taxon>Araneae</taxon>
        <taxon>Araneomorphae</taxon>
        <taxon>Entelegynae</taxon>
        <taxon>Araneoidea</taxon>
        <taxon>Araneidae</taxon>
        <taxon>Araneus</taxon>
    </lineage>
</organism>
<comment type="caution">
    <text evidence="4">The sequence shown here is derived from an EMBL/GenBank/DDBJ whole genome shotgun (WGS) entry which is preliminary data.</text>
</comment>
<protein>
    <submittedName>
        <fullName evidence="4">Uncharacterized protein</fullName>
    </submittedName>
</protein>
<evidence type="ECO:0000313" key="2">
    <source>
        <dbReference type="EMBL" id="GBO29532.1"/>
    </source>
</evidence>
<name>A0A4Y2W0Q3_ARAVE</name>
<reference evidence="4 5" key="1">
    <citation type="journal article" date="2019" name="Sci. Rep.">
        <title>Orb-weaving spider Araneus ventricosus genome elucidates the spidroin gene catalogue.</title>
        <authorList>
            <person name="Kono N."/>
            <person name="Nakamura H."/>
            <person name="Ohtoshi R."/>
            <person name="Moran D.A.P."/>
            <person name="Shinohara A."/>
            <person name="Yoshida Y."/>
            <person name="Fujiwara M."/>
            <person name="Mori M."/>
            <person name="Tomita M."/>
            <person name="Arakawa K."/>
        </authorList>
    </citation>
    <scope>NUCLEOTIDE SEQUENCE [LARGE SCALE GENOMIC DNA]</scope>
</reference>